<dbReference type="PANTHER" id="PTHR41260:SF1">
    <property type="entry name" value="PROTEIN ECSC"/>
    <property type="match status" value="1"/>
</dbReference>
<accession>A0ABN1B5S2</accession>
<keyword evidence="2" id="KW-1185">Reference proteome</keyword>
<dbReference type="InterPro" id="IPR024787">
    <property type="entry name" value="EcsC"/>
</dbReference>
<comment type="caution">
    <text evidence="1">The sequence shown here is derived from an EMBL/GenBank/DDBJ whole genome shotgun (WGS) entry which is preliminary data.</text>
</comment>
<gene>
    <name evidence="1" type="primary">ecsC</name>
    <name evidence="1" type="ORF">GCM10008986_16090</name>
</gene>
<reference evidence="1 2" key="1">
    <citation type="journal article" date="2019" name="Int. J. Syst. Evol. Microbiol.">
        <title>The Global Catalogue of Microorganisms (GCM) 10K type strain sequencing project: providing services to taxonomists for standard genome sequencing and annotation.</title>
        <authorList>
            <consortium name="The Broad Institute Genomics Platform"/>
            <consortium name="The Broad Institute Genome Sequencing Center for Infectious Disease"/>
            <person name="Wu L."/>
            <person name="Ma J."/>
        </authorList>
    </citation>
    <scope>NUCLEOTIDE SEQUENCE [LARGE SCALE GENOMIC DNA]</scope>
    <source>
        <strain evidence="1 2">JCM 12389</strain>
    </source>
</reference>
<organism evidence="1 2">
    <name type="scientific">Salinibacillus aidingensis</name>
    <dbReference type="NCBI Taxonomy" id="237684"/>
    <lineage>
        <taxon>Bacteria</taxon>
        <taxon>Bacillati</taxon>
        <taxon>Bacillota</taxon>
        <taxon>Bacilli</taxon>
        <taxon>Bacillales</taxon>
        <taxon>Bacillaceae</taxon>
        <taxon>Salinibacillus</taxon>
    </lineage>
</organism>
<dbReference type="RefSeq" id="WP_343839624.1">
    <property type="nucleotide sequence ID" value="NZ_BAAADO010000003.1"/>
</dbReference>
<protein>
    <submittedName>
        <fullName evidence="1">Ecs operon protein EcsC</fullName>
    </submittedName>
</protein>
<proteinExistence type="predicted"/>
<name>A0ABN1B5S2_9BACI</name>
<dbReference type="Proteomes" id="UP001500880">
    <property type="component" value="Unassembled WGS sequence"/>
</dbReference>
<dbReference type="Pfam" id="PF12787">
    <property type="entry name" value="EcsC"/>
    <property type="match status" value="1"/>
</dbReference>
<dbReference type="PANTHER" id="PTHR41260">
    <property type="entry name" value="PROTEIN ECSC"/>
    <property type="match status" value="1"/>
</dbReference>
<evidence type="ECO:0000313" key="2">
    <source>
        <dbReference type="Proteomes" id="UP001500880"/>
    </source>
</evidence>
<dbReference type="EMBL" id="BAAADO010000003">
    <property type="protein sequence ID" value="GAA0490833.1"/>
    <property type="molecule type" value="Genomic_DNA"/>
</dbReference>
<evidence type="ECO:0000313" key="1">
    <source>
        <dbReference type="EMBL" id="GAA0490833.1"/>
    </source>
</evidence>
<sequence length="239" mass="27813">MQAYEQQVLKEALKWKRKMKRKSSLVQKASKSVQTKINQKIPDQAHKVITESIRKMIEVSLTSSAYIYKVEVNPEWGFEKREQEIRERLQKYRNTAAVEGAGTGAGGIFLGMADFPMLLSIKMKFLFDVGQLYGMNVNNYEERMYLLHLFMLAFSGDQSRARVLHRVVHWEQEKEKWAEIDWKELQQEYRDTIDFVKMLQLIPGFGAVVGAWANSRLLNQLGETAMNGYRLRLLDGKNN</sequence>